<reference evidence="3" key="1">
    <citation type="journal article" date="2015" name="BMC Genomics">
        <title>Genomic and transcriptomic analysis of the endophytic fungus Pestalotiopsis fici reveals its lifestyle and high potential for synthesis of natural products.</title>
        <authorList>
            <person name="Wang X."/>
            <person name="Zhang X."/>
            <person name="Liu L."/>
            <person name="Xiang M."/>
            <person name="Wang W."/>
            <person name="Sun X."/>
            <person name="Che Y."/>
            <person name="Guo L."/>
            <person name="Liu G."/>
            <person name="Guo L."/>
            <person name="Wang C."/>
            <person name="Yin W.B."/>
            <person name="Stadler M."/>
            <person name="Zhang X."/>
            <person name="Liu X."/>
        </authorList>
    </citation>
    <scope>NUCLEOTIDE SEQUENCE [LARGE SCALE GENOMIC DNA]</scope>
    <source>
        <strain evidence="3">W106-1 / CGMCC3.15140</strain>
    </source>
</reference>
<dbReference type="Proteomes" id="UP000030651">
    <property type="component" value="Unassembled WGS sequence"/>
</dbReference>
<organism evidence="2 3">
    <name type="scientific">Pestalotiopsis fici (strain W106-1 / CGMCC3.15140)</name>
    <dbReference type="NCBI Taxonomy" id="1229662"/>
    <lineage>
        <taxon>Eukaryota</taxon>
        <taxon>Fungi</taxon>
        <taxon>Dikarya</taxon>
        <taxon>Ascomycota</taxon>
        <taxon>Pezizomycotina</taxon>
        <taxon>Sordariomycetes</taxon>
        <taxon>Xylariomycetidae</taxon>
        <taxon>Amphisphaeriales</taxon>
        <taxon>Sporocadaceae</taxon>
        <taxon>Pestalotiopsis</taxon>
    </lineage>
</organism>
<sequence>MSPAEQKTGIGHCAESRRLITHGDCLLVQEDAGASTRAYIESSGKYLASLVGQALNNRSVQERKDYISNHRVMTQFELHIVRGAVAELRRSILAQYKVSGPTAASCSAINSLKEDLERCKALGTMEANLMAKLQWVDSVECRVYNSDCQHSSSSSCHDNGGNGPTTTTTLSQRQNIPVSRRDLDRDGGLNNPSVLLPLSLQSVNRRDGNQPKLRDPSMGAANNTDVNNVSSVVDSLYETGFRVDQCDDEAILAQWQQAFVENPTQSRFPEFLQSVPRAVPSRQLTHHVNKVFHGSATVFESTPISRASTQDAIRGIPTLGSLSGVPELRENAAIKEGVLVDVSESPAELYTPECTPKHTGCSTDDKDPLLIDLTDSQEVLRPSDELAIRQTDSLDVLFDLVTLIPRNGELDNSGCANGTSRNLIDLDGNSTFVSGSQTISQRTSGNADNEKDTPNSCYLTPISKFAWHPQTHCQDTSEDENFSHSGQLLSVTNIQETPQHGFALAHHALQEKSNLVASPLRPQHLTVGNVLGENLGVGGQSKTNGLQYVTAAARARNNSIKSGSESSPLGCQAVILSGLPCQAKLQDVMPRVRGGKIVQATMADTSALQVGRSAYVVFANSTDASAYVDFAKENPGYVTVLGQQVYVHLAGTLTYPRHGMRQPWGDETRHVSLGGRVSRDLCSRLFRQIESMFRHAEDALEDVWYDATGSCLMLFKNIDYAIRFHSFVRNYPSYKHVAEEIYFVDDPCSGPLADLASPACFARGANQSLLHDWLKYKYGIVELSEQGTDQLDVTPHEPAQQEDTLSPHRPQGILIDLSDEDTLPAAVQVSAPSSNLETLSSNLGSDAADYQAPHCSVMGSEPLDREPLPSKTQDATLRESKPAVCRIFTMEEFLKEYAYEEHLRDPVQWRKDFLYLGHMKKHTPE</sequence>
<evidence type="ECO:0000256" key="1">
    <source>
        <dbReference type="SAM" id="MobiDB-lite"/>
    </source>
</evidence>
<dbReference type="EMBL" id="KI912109">
    <property type="protein sequence ID" value="ETS86824.1"/>
    <property type="molecule type" value="Genomic_DNA"/>
</dbReference>
<dbReference type="KEGG" id="pfy:PFICI_00652"/>
<dbReference type="HOGENOM" id="CLU_315695_0_0_1"/>
<dbReference type="InParanoid" id="W3XLE4"/>
<evidence type="ECO:0000313" key="3">
    <source>
        <dbReference type="Proteomes" id="UP000030651"/>
    </source>
</evidence>
<gene>
    <name evidence="2" type="ORF">PFICI_00652</name>
</gene>
<dbReference type="RefSeq" id="XP_007827424.1">
    <property type="nucleotide sequence ID" value="XM_007829233.1"/>
</dbReference>
<dbReference type="GeneID" id="19265665"/>
<protein>
    <submittedName>
        <fullName evidence="2">Uncharacterized protein</fullName>
    </submittedName>
</protein>
<feature type="region of interest" description="Disordered" evidence="1">
    <location>
        <begin position="151"/>
        <end position="225"/>
    </location>
</feature>
<proteinExistence type="predicted"/>
<dbReference type="AlphaFoldDB" id="W3XLE4"/>
<name>W3XLE4_PESFW</name>
<accession>W3XLE4</accession>
<feature type="compositionally biased region" description="Low complexity" evidence="1">
    <location>
        <begin position="151"/>
        <end position="169"/>
    </location>
</feature>
<feature type="compositionally biased region" description="Low complexity" evidence="1">
    <location>
        <begin position="189"/>
        <end position="203"/>
    </location>
</feature>
<dbReference type="STRING" id="1229662.W3XLE4"/>
<dbReference type="OrthoDB" id="5244622at2759"/>
<feature type="compositionally biased region" description="Basic and acidic residues" evidence="1">
    <location>
        <begin position="204"/>
        <end position="215"/>
    </location>
</feature>
<evidence type="ECO:0000313" key="2">
    <source>
        <dbReference type="EMBL" id="ETS86824.1"/>
    </source>
</evidence>
<keyword evidence="3" id="KW-1185">Reference proteome</keyword>